<evidence type="ECO:0000256" key="3">
    <source>
        <dbReference type="ARBA" id="ARBA00005708"/>
    </source>
</evidence>
<keyword evidence="5" id="KW-0289">Folate biosynthesis</keyword>
<evidence type="ECO:0000256" key="4">
    <source>
        <dbReference type="ARBA" id="ARBA00013043"/>
    </source>
</evidence>
<organism evidence="9 10">
    <name type="scientific">Oceaniferula marina</name>
    <dbReference type="NCBI Taxonomy" id="2748318"/>
    <lineage>
        <taxon>Bacteria</taxon>
        <taxon>Pseudomonadati</taxon>
        <taxon>Verrucomicrobiota</taxon>
        <taxon>Verrucomicrobiia</taxon>
        <taxon>Verrucomicrobiales</taxon>
        <taxon>Verrucomicrobiaceae</taxon>
        <taxon>Oceaniferula</taxon>
    </lineage>
</organism>
<dbReference type="InterPro" id="IPR006157">
    <property type="entry name" value="FolB_dom"/>
</dbReference>
<comment type="similarity">
    <text evidence="3">Belongs to the DHNA family.</text>
</comment>
<dbReference type="PANTHER" id="PTHR42844:SF1">
    <property type="entry name" value="DIHYDRONEOPTERIN ALDOLASE 1-RELATED"/>
    <property type="match status" value="1"/>
</dbReference>
<dbReference type="EMBL" id="JACBAZ010000001">
    <property type="protein sequence ID" value="NWK54323.1"/>
    <property type="molecule type" value="Genomic_DNA"/>
</dbReference>
<comment type="caution">
    <text evidence="9">The sequence shown here is derived from an EMBL/GenBank/DDBJ whole genome shotgun (WGS) entry which is preliminary data.</text>
</comment>
<dbReference type="EC" id="4.1.2.25" evidence="4"/>
<comment type="catalytic activity">
    <reaction evidence="1">
        <text>7,8-dihydroneopterin = 6-hydroxymethyl-7,8-dihydropterin + glycolaldehyde</text>
        <dbReference type="Rhea" id="RHEA:10540"/>
        <dbReference type="ChEBI" id="CHEBI:17001"/>
        <dbReference type="ChEBI" id="CHEBI:17071"/>
        <dbReference type="ChEBI" id="CHEBI:44841"/>
        <dbReference type="EC" id="4.1.2.25"/>
    </reaction>
</comment>
<evidence type="ECO:0000256" key="2">
    <source>
        <dbReference type="ARBA" id="ARBA00005013"/>
    </source>
</evidence>
<proteinExistence type="inferred from homology"/>
<reference evidence="9 10" key="1">
    <citation type="submission" date="2020-07" db="EMBL/GenBank/DDBJ databases">
        <title>Roseicoccus Jingziensis gen. nov., sp. nov., isolated from coastal seawater.</title>
        <authorList>
            <person name="Feng X."/>
        </authorList>
    </citation>
    <scope>NUCLEOTIDE SEQUENCE [LARGE SCALE GENOMIC DNA]</scope>
    <source>
        <strain evidence="9 10">N1E253</strain>
    </source>
</reference>
<dbReference type="GO" id="GO:0046656">
    <property type="term" value="P:folic acid biosynthetic process"/>
    <property type="evidence" value="ECO:0007669"/>
    <property type="project" value="UniProtKB-KW"/>
</dbReference>
<evidence type="ECO:0000256" key="6">
    <source>
        <dbReference type="ARBA" id="ARBA00023239"/>
    </source>
</evidence>
<dbReference type="GO" id="GO:0004150">
    <property type="term" value="F:dihydroneopterin aldolase activity"/>
    <property type="evidence" value="ECO:0007669"/>
    <property type="project" value="UniProtKB-EC"/>
</dbReference>
<dbReference type="InterPro" id="IPR006156">
    <property type="entry name" value="Dihydroneopterin_aldolase"/>
</dbReference>
<evidence type="ECO:0000256" key="5">
    <source>
        <dbReference type="ARBA" id="ARBA00022909"/>
    </source>
</evidence>
<dbReference type="PANTHER" id="PTHR42844">
    <property type="entry name" value="DIHYDRONEOPTERIN ALDOLASE 1-RELATED"/>
    <property type="match status" value="1"/>
</dbReference>
<name>A0A851G9P1_9BACT</name>
<evidence type="ECO:0000313" key="10">
    <source>
        <dbReference type="Proteomes" id="UP000557872"/>
    </source>
</evidence>
<dbReference type="RefSeq" id="WP_178930859.1">
    <property type="nucleotide sequence ID" value="NZ_JACBAZ010000001.1"/>
</dbReference>
<sequence length="124" mass="14047">MRQSDQIVIKDLRIACHVGVPDEELAKSQELEVSVTMFPLAQSGPINDDIDRTVDYYAVSLRLEEEAQKKPRRLIETLAEDLAQVILNEFAVFAVTLEIKKYILPNTRYVGVTVTRSQGDLIDQ</sequence>
<dbReference type="Gene3D" id="3.30.1130.10">
    <property type="match status" value="1"/>
</dbReference>
<evidence type="ECO:0000313" key="9">
    <source>
        <dbReference type="EMBL" id="NWK54323.1"/>
    </source>
</evidence>
<dbReference type="Pfam" id="PF02152">
    <property type="entry name" value="FolB"/>
    <property type="match status" value="1"/>
</dbReference>
<dbReference type="GO" id="GO:0005737">
    <property type="term" value="C:cytoplasm"/>
    <property type="evidence" value="ECO:0007669"/>
    <property type="project" value="TreeGrafter"/>
</dbReference>
<dbReference type="Proteomes" id="UP000557872">
    <property type="component" value="Unassembled WGS sequence"/>
</dbReference>
<evidence type="ECO:0000256" key="7">
    <source>
        <dbReference type="ARBA" id="ARBA00032903"/>
    </source>
</evidence>
<dbReference type="InterPro" id="IPR043133">
    <property type="entry name" value="GTP-CH-I_C/QueF"/>
</dbReference>
<evidence type="ECO:0000256" key="1">
    <source>
        <dbReference type="ARBA" id="ARBA00001353"/>
    </source>
</evidence>
<gene>
    <name evidence="9" type="ORF">HW115_01780</name>
</gene>
<dbReference type="AlphaFoldDB" id="A0A851G9P1"/>
<accession>A0A851G9P1</accession>
<dbReference type="SMART" id="SM00905">
    <property type="entry name" value="FolB"/>
    <property type="match status" value="1"/>
</dbReference>
<keyword evidence="10" id="KW-1185">Reference proteome</keyword>
<feature type="domain" description="Dihydroneopterin aldolase/epimerase" evidence="8">
    <location>
        <begin position="7"/>
        <end position="116"/>
    </location>
</feature>
<comment type="pathway">
    <text evidence="2">Cofactor biosynthesis; tetrahydrofolate biosynthesis; 2-amino-4-hydroxy-6-hydroxymethyl-7,8-dihydropteridine diphosphate from 7,8-dihydroneopterin triphosphate: step 3/4.</text>
</comment>
<evidence type="ECO:0000259" key="8">
    <source>
        <dbReference type="SMART" id="SM00905"/>
    </source>
</evidence>
<protein>
    <recommendedName>
        <fullName evidence="4">dihydroneopterin aldolase</fullName>
        <ecNumber evidence="4">4.1.2.25</ecNumber>
    </recommendedName>
    <alternativeName>
        <fullName evidence="7">7,8-dihydroneopterin aldolase</fullName>
    </alternativeName>
</protein>
<dbReference type="NCBIfam" id="TIGR00526">
    <property type="entry name" value="folB_dom"/>
    <property type="match status" value="1"/>
</dbReference>
<keyword evidence="6" id="KW-0456">Lyase</keyword>
<dbReference type="SUPFAM" id="SSF55620">
    <property type="entry name" value="Tetrahydrobiopterin biosynthesis enzymes-like"/>
    <property type="match status" value="1"/>
</dbReference>